<dbReference type="InterPro" id="IPR000086">
    <property type="entry name" value="NUDIX_hydrolase_dom"/>
</dbReference>
<dbReference type="InterPro" id="IPR015797">
    <property type="entry name" value="NUDIX_hydrolase-like_dom_sf"/>
</dbReference>
<evidence type="ECO:0000313" key="4">
    <source>
        <dbReference type="Proteomes" id="UP001595733"/>
    </source>
</evidence>
<proteinExistence type="predicted"/>
<evidence type="ECO:0000256" key="1">
    <source>
        <dbReference type="ARBA" id="ARBA00022801"/>
    </source>
</evidence>
<sequence length="176" mass="20249">MELWDVYTKTREKTGRTHVRGSVDRMIEGDYHIVIDVWTFLPDGRLLLSQRDPLKPSGLLWEGTGGSILTGETSLMGAVREVEEEIGLQLNPDDLVLAGEIIRNDYLLDVYVTRFPQMIFIEELSFQEGEVVDAKLVTKEEFFEMGRAGLLTKNMLPRYELFQELMDSYFQPIPTK</sequence>
<dbReference type="SUPFAM" id="SSF55811">
    <property type="entry name" value="Nudix"/>
    <property type="match status" value="1"/>
</dbReference>
<dbReference type="RefSeq" id="WP_378142093.1">
    <property type="nucleotide sequence ID" value="NZ_JBHSEF010000023.1"/>
</dbReference>
<keyword evidence="4" id="KW-1185">Reference proteome</keyword>
<dbReference type="InterPro" id="IPR020084">
    <property type="entry name" value="NUDIX_hydrolase_CS"/>
</dbReference>
<feature type="domain" description="Nudix hydrolase" evidence="2">
    <location>
        <begin position="30"/>
        <end position="164"/>
    </location>
</feature>
<dbReference type="Gene3D" id="3.90.79.10">
    <property type="entry name" value="Nucleoside Triphosphate Pyrophosphohydrolase"/>
    <property type="match status" value="1"/>
</dbReference>
<evidence type="ECO:0000259" key="2">
    <source>
        <dbReference type="PROSITE" id="PS51462"/>
    </source>
</evidence>
<comment type="caution">
    <text evidence="3">The sequence shown here is derived from an EMBL/GenBank/DDBJ whole genome shotgun (WGS) entry which is preliminary data.</text>
</comment>
<organism evidence="3 4">
    <name type="scientific">Chryseomicrobium palamuruense</name>
    <dbReference type="NCBI Taxonomy" id="682973"/>
    <lineage>
        <taxon>Bacteria</taxon>
        <taxon>Bacillati</taxon>
        <taxon>Bacillota</taxon>
        <taxon>Bacilli</taxon>
        <taxon>Bacillales</taxon>
        <taxon>Caryophanaceae</taxon>
        <taxon>Chryseomicrobium</taxon>
    </lineage>
</organism>
<dbReference type="PROSITE" id="PS51462">
    <property type="entry name" value="NUDIX"/>
    <property type="match status" value="1"/>
</dbReference>
<dbReference type="PROSITE" id="PS00893">
    <property type="entry name" value="NUDIX_BOX"/>
    <property type="match status" value="1"/>
</dbReference>
<name>A0ABV8UWA5_9BACL</name>
<evidence type="ECO:0000313" key="3">
    <source>
        <dbReference type="EMBL" id="MFC4355580.1"/>
    </source>
</evidence>
<gene>
    <name evidence="3" type="ORF">ACFO0S_11000</name>
</gene>
<dbReference type="CDD" id="cd04693">
    <property type="entry name" value="NUDIX_Hydrolase"/>
    <property type="match status" value="1"/>
</dbReference>
<dbReference type="EMBL" id="JBHSEF010000023">
    <property type="protein sequence ID" value="MFC4355580.1"/>
    <property type="molecule type" value="Genomic_DNA"/>
</dbReference>
<dbReference type="Proteomes" id="UP001595733">
    <property type="component" value="Unassembled WGS sequence"/>
</dbReference>
<accession>A0ABV8UWA5</accession>
<dbReference type="Pfam" id="PF00293">
    <property type="entry name" value="NUDIX"/>
    <property type="match status" value="1"/>
</dbReference>
<reference evidence="4" key="1">
    <citation type="journal article" date="2019" name="Int. J. Syst. Evol. Microbiol.">
        <title>The Global Catalogue of Microorganisms (GCM) 10K type strain sequencing project: providing services to taxonomists for standard genome sequencing and annotation.</title>
        <authorList>
            <consortium name="The Broad Institute Genomics Platform"/>
            <consortium name="The Broad Institute Genome Sequencing Center for Infectious Disease"/>
            <person name="Wu L."/>
            <person name="Ma J."/>
        </authorList>
    </citation>
    <scope>NUCLEOTIDE SEQUENCE [LARGE SCALE GENOMIC DNA]</scope>
    <source>
        <strain evidence="4">CCUG 50353</strain>
    </source>
</reference>
<protein>
    <submittedName>
        <fullName evidence="3">NUDIX domain-containing protein</fullName>
    </submittedName>
</protein>
<keyword evidence="1" id="KW-0378">Hydrolase</keyword>